<dbReference type="InterPro" id="IPR041679">
    <property type="entry name" value="DNA2/NAM7-like_C"/>
</dbReference>
<dbReference type="Proteomes" id="UP000286598">
    <property type="component" value="Unassembled WGS sequence"/>
</dbReference>
<evidence type="ECO:0000259" key="2">
    <source>
        <dbReference type="Pfam" id="PF13087"/>
    </source>
</evidence>
<evidence type="ECO:0000259" key="1">
    <source>
        <dbReference type="Pfam" id="PF13086"/>
    </source>
</evidence>
<protein>
    <submittedName>
        <fullName evidence="3">DUF2075 domain-containing protein</fullName>
    </submittedName>
</protein>
<reference evidence="3 4" key="1">
    <citation type="submission" date="2018-08" db="EMBL/GenBank/DDBJ databases">
        <title>A genome reference for cultivated species of the human gut microbiota.</title>
        <authorList>
            <person name="Zou Y."/>
            <person name="Xue W."/>
            <person name="Luo G."/>
        </authorList>
    </citation>
    <scope>NUCLEOTIDE SEQUENCE [LARGE SCALE GENOMIC DNA]</scope>
    <source>
        <strain evidence="3 4">AF42-9</strain>
    </source>
</reference>
<sequence length="816" mass="93781">MDLSKHFVLLNGEPKTLQIDTIQKNGNTGYSVRFKNNGRTYNYAYSKVTWLSTPEWKDPTQCKVYINGTLTQNIREIWRFGNNEHSYWRIIFNNNFVLDDASGKITVAQSCLQETAAKDVLTYMKNVATINPLGRDEQNHEGTLSQIYNSVDFIDKETAAACYLNPANNKPKKRCHADLVFPFGCNTSQKIAVANAFEHQISVIQGPPGTGKTQTILNIIANIIRQGKTVIVVSNNNSATANVFEKLEKYGIGFIAASLGNKDNKTAFIANQPIIPTDLNTWGLELTTYFKVRQHLHTTSQHLDKVYELQNERALLLQEQQTIGLEWKHFCKNNGIDENIELENHINSKRILSIWLSCQIWTDDKYVKHTHGIGKLKEQIKWWWMKWTCINRLHIQKKIDKNNLAPLILELQTLYYKNKILEIEQRIETINQEMALYDAKALTNNLVKDSMTLLKSSLYDHYKDRERVVFTDTKDIKRQGVMMKNEYPVILSTTMSARSCVFADEPYDYIIMDEASQVSSETGTLALTCAKNAVIVGDTKQLPNVETEEDRQKLQIIAKPYNISDGYDCSKYSFLESILKVIPDITETMLREHYRCHPRIINFCNQKFYGGNLLIMTEDKGEENVLTAIRTVKGNHAINHLNQREIDVVKNELLPTLKDCSSIGIVTPYNNQVDAFRQQLNDIKIGTIHKYQGREEDTIIMSVVDNQISEFADDAKMLNVAVSRAQKHFCLVMTGNEQAKHRNIMDLLDYIAYNNCTVTESKLASIFDYLYDQYTEQRINFLKNHPQISDYASENLTYLKSATIIQYTIKGRFMNR</sequence>
<comment type="caution">
    <text evidence="3">The sequence shown here is derived from an EMBL/GenBank/DDBJ whole genome shotgun (WGS) entry which is preliminary data.</text>
</comment>
<name>A0A415GJK3_9BACT</name>
<evidence type="ECO:0000313" key="4">
    <source>
        <dbReference type="Proteomes" id="UP000286598"/>
    </source>
</evidence>
<dbReference type="OrthoDB" id="9757917at2"/>
<dbReference type="Pfam" id="PF13086">
    <property type="entry name" value="AAA_11"/>
    <property type="match status" value="1"/>
</dbReference>
<dbReference type="Pfam" id="PF13087">
    <property type="entry name" value="AAA_12"/>
    <property type="match status" value="1"/>
</dbReference>
<dbReference type="InterPro" id="IPR027417">
    <property type="entry name" value="P-loop_NTPase"/>
</dbReference>
<dbReference type="CDD" id="cd18808">
    <property type="entry name" value="SF1_C_Upf1"/>
    <property type="match status" value="1"/>
</dbReference>
<accession>A0A415GJK3</accession>
<dbReference type="CDD" id="cd17934">
    <property type="entry name" value="DEXXQc_Upf1-like"/>
    <property type="match status" value="1"/>
</dbReference>
<dbReference type="GO" id="GO:0004386">
    <property type="term" value="F:helicase activity"/>
    <property type="evidence" value="ECO:0007669"/>
    <property type="project" value="InterPro"/>
</dbReference>
<dbReference type="SUPFAM" id="SSF52540">
    <property type="entry name" value="P-loop containing nucleoside triphosphate hydrolases"/>
    <property type="match status" value="1"/>
</dbReference>
<gene>
    <name evidence="3" type="ORF">DW060_08860</name>
</gene>
<dbReference type="Gene3D" id="3.40.50.300">
    <property type="entry name" value="P-loop containing nucleotide triphosphate hydrolases"/>
    <property type="match status" value="2"/>
</dbReference>
<dbReference type="InterPro" id="IPR041677">
    <property type="entry name" value="DNA2/NAM7_AAA_11"/>
</dbReference>
<feature type="domain" description="DNA2/NAM7 helicase helicase" evidence="1">
    <location>
        <begin position="185"/>
        <end position="544"/>
    </location>
</feature>
<dbReference type="InterPro" id="IPR045055">
    <property type="entry name" value="DNA2/NAM7-like"/>
</dbReference>
<feature type="domain" description="DNA2/NAM7 helicase-like C-terminal" evidence="2">
    <location>
        <begin position="573"/>
        <end position="732"/>
    </location>
</feature>
<organism evidence="3 4">
    <name type="scientific">Leyella stercorea</name>
    <dbReference type="NCBI Taxonomy" id="363265"/>
    <lineage>
        <taxon>Bacteria</taxon>
        <taxon>Pseudomonadati</taxon>
        <taxon>Bacteroidota</taxon>
        <taxon>Bacteroidia</taxon>
        <taxon>Bacteroidales</taxon>
        <taxon>Prevotellaceae</taxon>
        <taxon>Leyella</taxon>
    </lineage>
</organism>
<dbReference type="EMBL" id="QRNO01000043">
    <property type="protein sequence ID" value="RHK49442.1"/>
    <property type="molecule type" value="Genomic_DNA"/>
</dbReference>
<proteinExistence type="predicted"/>
<dbReference type="InterPro" id="IPR047187">
    <property type="entry name" value="SF1_C_Upf1"/>
</dbReference>
<dbReference type="PANTHER" id="PTHR10887:SF530">
    <property type="entry name" value="SUPERFAMILY I DNA HELICASES"/>
    <property type="match status" value="1"/>
</dbReference>
<evidence type="ECO:0000313" key="3">
    <source>
        <dbReference type="EMBL" id="RHK49442.1"/>
    </source>
</evidence>
<keyword evidence="4" id="KW-1185">Reference proteome</keyword>
<dbReference type="AlphaFoldDB" id="A0A415GJK3"/>
<dbReference type="PANTHER" id="PTHR10887">
    <property type="entry name" value="DNA2/NAM7 HELICASE FAMILY"/>
    <property type="match status" value="1"/>
</dbReference>